<name>F1A0C2_DICPU</name>
<evidence type="ECO:0000256" key="4">
    <source>
        <dbReference type="ARBA" id="ARBA00023136"/>
    </source>
</evidence>
<evidence type="ECO:0000313" key="7">
    <source>
        <dbReference type="EMBL" id="EGC30352.1"/>
    </source>
</evidence>
<accession>F1A0C2</accession>
<dbReference type="Gene3D" id="1.20.144.10">
    <property type="entry name" value="Phosphatidic acid phosphatase type 2/haloperoxidase"/>
    <property type="match status" value="1"/>
</dbReference>
<dbReference type="InterPro" id="IPR026841">
    <property type="entry name" value="Aur1/Ipt1"/>
</dbReference>
<feature type="transmembrane region" description="Helical" evidence="5">
    <location>
        <begin position="441"/>
        <end position="461"/>
    </location>
</feature>
<comment type="subcellular location">
    <subcellularLocation>
        <location evidence="1">Membrane</location>
        <topology evidence="1">Multi-pass membrane protein</topology>
    </subcellularLocation>
</comment>
<dbReference type="InterPro" id="IPR052185">
    <property type="entry name" value="IPC_Synthase-Related"/>
</dbReference>
<feature type="transmembrane region" description="Helical" evidence="5">
    <location>
        <begin position="296"/>
        <end position="314"/>
    </location>
</feature>
<dbReference type="PANTHER" id="PTHR31310:SF7">
    <property type="entry name" value="PA-PHOSPHATASE RELATED-FAMILY PROTEIN DDB_G0268928"/>
    <property type="match status" value="1"/>
</dbReference>
<dbReference type="InterPro" id="IPR036938">
    <property type="entry name" value="PAP2/HPO_sf"/>
</dbReference>
<evidence type="ECO:0000256" key="3">
    <source>
        <dbReference type="ARBA" id="ARBA00022989"/>
    </source>
</evidence>
<evidence type="ECO:0000259" key="6">
    <source>
        <dbReference type="Pfam" id="PF14378"/>
    </source>
</evidence>
<gene>
    <name evidence="7" type="ORF">DICPUDRAFT_157915</name>
</gene>
<keyword evidence="3 5" id="KW-1133">Transmembrane helix</keyword>
<feature type="transmembrane region" description="Helical" evidence="5">
    <location>
        <begin position="184"/>
        <end position="203"/>
    </location>
</feature>
<organism evidence="7 8">
    <name type="scientific">Dictyostelium purpureum</name>
    <name type="common">Slime mold</name>
    <dbReference type="NCBI Taxonomy" id="5786"/>
    <lineage>
        <taxon>Eukaryota</taxon>
        <taxon>Amoebozoa</taxon>
        <taxon>Evosea</taxon>
        <taxon>Eumycetozoa</taxon>
        <taxon>Dictyostelia</taxon>
        <taxon>Dictyosteliales</taxon>
        <taxon>Dictyosteliaceae</taxon>
        <taxon>Dictyostelium</taxon>
    </lineage>
</organism>
<dbReference type="OMA" id="YLRYHYF"/>
<dbReference type="EMBL" id="GL871336">
    <property type="protein sequence ID" value="EGC30352.1"/>
    <property type="molecule type" value="Genomic_DNA"/>
</dbReference>
<dbReference type="FunFam" id="1.20.144.10:FF:000078">
    <property type="entry name" value="PA-phosphatase related-family protein DDB_G0268928"/>
    <property type="match status" value="1"/>
</dbReference>
<protein>
    <recommendedName>
        <fullName evidence="6">Inositolphosphotransferase Aur1/Ipt1 domain-containing protein</fullName>
    </recommendedName>
</protein>
<keyword evidence="8" id="KW-1185">Reference proteome</keyword>
<feature type="transmembrane region" description="Helical" evidence="5">
    <location>
        <begin position="159"/>
        <end position="178"/>
    </location>
</feature>
<feature type="domain" description="Inositolphosphotransferase Aur1/Ipt1" evidence="6">
    <location>
        <begin position="333"/>
        <end position="453"/>
    </location>
</feature>
<dbReference type="GO" id="GO:0045140">
    <property type="term" value="F:inositol phosphoceramide synthase activity"/>
    <property type="evidence" value="ECO:0007669"/>
    <property type="project" value="EnsemblProtists"/>
</dbReference>
<dbReference type="OrthoDB" id="17559at2759"/>
<evidence type="ECO:0000313" key="8">
    <source>
        <dbReference type="Proteomes" id="UP000001064"/>
    </source>
</evidence>
<dbReference type="AlphaFoldDB" id="F1A0C2"/>
<dbReference type="InParanoid" id="F1A0C2"/>
<dbReference type="SUPFAM" id="SSF48317">
    <property type="entry name" value="Acid phosphatase/Vanadium-dependent haloperoxidase"/>
    <property type="match status" value="1"/>
</dbReference>
<evidence type="ECO:0000256" key="1">
    <source>
        <dbReference type="ARBA" id="ARBA00004141"/>
    </source>
</evidence>
<dbReference type="GeneID" id="10510663"/>
<feature type="transmembrane region" description="Helical" evidence="5">
    <location>
        <begin position="335"/>
        <end position="359"/>
    </location>
</feature>
<keyword evidence="2 5" id="KW-0812">Transmembrane</keyword>
<evidence type="ECO:0000256" key="5">
    <source>
        <dbReference type="SAM" id="Phobius"/>
    </source>
</evidence>
<dbReference type="KEGG" id="dpp:DICPUDRAFT_157915"/>
<proteinExistence type="predicted"/>
<dbReference type="GO" id="GO:0000331">
    <property type="term" value="C:contractile vacuole"/>
    <property type="evidence" value="ECO:0007669"/>
    <property type="project" value="EnsemblProtists"/>
</dbReference>
<reference evidence="8" key="1">
    <citation type="journal article" date="2011" name="Genome Biol.">
        <title>Comparative genomics of the social amoebae Dictyostelium discoideum and Dictyostelium purpureum.</title>
        <authorList>
            <consortium name="US DOE Joint Genome Institute (JGI-PGF)"/>
            <person name="Sucgang R."/>
            <person name="Kuo A."/>
            <person name="Tian X."/>
            <person name="Salerno W."/>
            <person name="Parikh A."/>
            <person name="Feasley C.L."/>
            <person name="Dalin E."/>
            <person name="Tu H."/>
            <person name="Huang E."/>
            <person name="Barry K."/>
            <person name="Lindquist E."/>
            <person name="Shapiro H."/>
            <person name="Bruce D."/>
            <person name="Schmutz J."/>
            <person name="Salamov A."/>
            <person name="Fey P."/>
            <person name="Gaudet P."/>
            <person name="Anjard C."/>
            <person name="Babu M.M."/>
            <person name="Basu S."/>
            <person name="Bushmanova Y."/>
            <person name="van der Wel H."/>
            <person name="Katoh-Kurasawa M."/>
            <person name="Dinh C."/>
            <person name="Coutinho P.M."/>
            <person name="Saito T."/>
            <person name="Elias M."/>
            <person name="Schaap P."/>
            <person name="Kay R.R."/>
            <person name="Henrissat B."/>
            <person name="Eichinger L."/>
            <person name="Rivero F."/>
            <person name="Putnam N.H."/>
            <person name="West C.M."/>
            <person name="Loomis W.F."/>
            <person name="Chisholm R.L."/>
            <person name="Shaulsky G."/>
            <person name="Strassmann J.E."/>
            <person name="Queller D.C."/>
            <person name="Kuspa A."/>
            <person name="Grigoriev I.V."/>
        </authorList>
    </citation>
    <scope>NUCLEOTIDE SEQUENCE [LARGE SCALE GENOMIC DNA]</scope>
    <source>
        <strain evidence="8">QSDP1</strain>
    </source>
</reference>
<dbReference type="PANTHER" id="PTHR31310">
    <property type="match status" value="1"/>
</dbReference>
<sequence length="492" mass="55383">MGVQQQVELQPQSTVKYFHLKEEDASDINDIDIIKESSAPPRLSLMGWFAPPQYTAFPLGKIVSGSSKNPLSLSEDSISSLDDKSIGIHTQPILMESSDGEDGAGPKDFKIDIHPTSSMDKDIDDLKYNKKSTNTFLYSNAVTNNNSIRYQYSPVYSDVTYTLLVGIVILFSIVYSLLVGPIKIMFAFLISLTIFISYTCAALSTNNRTYLYSVTVLSIALGLTIPAFFAATGAVVIGTDRNKILWDSRLYASDSFLMGWLWPNGQMAKFVEDSTIVGPSSFIGKLSTEVFQLSYISYYVWGYLMEVYILWNLWRCHLSTDPQKQRMMPIWDQRLKMFICSWISTYFIVFSINLIFPAISPRVYLKNLYSEKLTGFGFAGFIREKIDNAATGSFGSFPSGHIATSFAVGLSSYKILPAYGFVSTISAILIAIATMYLRYHYFVDFLAAIPVTMFCLLYGGYYSPSDFFSVFVKCFTYTKTIIQKTFQKIKNF</sequence>
<dbReference type="GO" id="GO:0030148">
    <property type="term" value="P:sphingolipid biosynthetic process"/>
    <property type="evidence" value="ECO:0007669"/>
    <property type="project" value="EnsemblProtists"/>
</dbReference>
<dbReference type="eggNOG" id="ENOG502SU9G">
    <property type="taxonomic scope" value="Eukaryota"/>
</dbReference>
<evidence type="ECO:0000256" key="2">
    <source>
        <dbReference type="ARBA" id="ARBA00022692"/>
    </source>
</evidence>
<dbReference type="RefSeq" id="XP_003293122.1">
    <property type="nucleotide sequence ID" value="XM_003293074.1"/>
</dbReference>
<dbReference type="VEuPathDB" id="AmoebaDB:DICPUDRAFT_157915"/>
<dbReference type="Proteomes" id="UP000001064">
    <property type="component" value="Unassembled WGS sequence"/>
</dbReference>
<dbReference type="GO" id="GO:0005794">
    <property type="term" value="C:Golgi apparatus"/>
    <property type="evidence" value="ECO:0007669"/>
    <property type="project" value="EnsemblProtists"/>
</dbReference>
<dbReference type="Pfam" id="PF14378">
    <property type="entry name" value="PAP2_3"/>
    <property type="match status" value="1"/>
</dbReference>
<feature type="transmembrane region" description="Helical" evidence="5">
    <location>
        <begin position="210"/>
        <end position="237"/>
    </location>
</feature>
<feature type="transmembrane region" description="Helical" evidence="5">
    <location>
        <begin position="415"/>
        <end position="434"/>
    </location>
</feature>
<keyword evidence="4 5" id="KW-0472">Membrane</keyword>
<dbReference type="GO" id="GO:0016020">
    <property type="term" value="C:membrane"/>
    <property type="evidence" value="ECO:0007669"/>
    <property type="project" value="UniProtKB-SubCell"/>
</dbReference>